<feature type="transmembrane region" description="Helical" evidence="6">
    <location>
        <begin position="96"/>
        <end position="115"/>
    </location>
</feature>
<dbReference type="EMBL" id="CAEZYK010000093">
    <property type="protein sequence ID" value="CAB4731702.1"/>
    <property type="molecule type" value="Genomic_DNA"/>
</dbReference>
<evidence type="ECO:0000256" key="1">
    <source>
        <dbReference type="ARBA" id="ARBA00004141"/>
    </source>
</evidence>
<evidence type="ECO:0000313" key="10">
    <source>
        <dbReference type="EMBL" id="CAB5019185.1"/>
    </source>
</evidence>
<dbReference type="EMBL" id="CAFBOF010000004">
    <property type="protein sequence ID" value="CAB4970435.1"/>
    <property type="molecule type" value="Genomic_DNA"/>
</dbReference>
<keyword evidence="3" id="KW-0133">Cell shape</keyword>
<evidence type="ECO:0000313" key="7">
    <source>
        <dbReference type="EMBL" id="CAB4731702.1"/>
    </source>
</evidence>
<dbReference type="PANTHER" id="PTHR30474">
    <property type="entry name" value="CELL CYCLE PROTEIN"/>
    <property type="match status" value="1"/>
</dbReference>
<sequence length="388" mass="42639">MTTSFEQLSSRSRRRRAVGKETGFHSWTENADWWLLGSVLGLIALGFVMIYSSSRSIVIDDPLYFVKRQSVALIVSLGVFFLIMRIDYRRFSTYSLVAYLGTCIALFLVLTPFGSDSRGAQAWFQLPFGFQLQPSEFAKVILIIALAGFVNQHRDEIDPWRLTLIVGVALIPLALVQLQPDLGTNMVLLSMVIGLLAVAGVKGRYLLILMMLAITGVFVVLNLGILKQYQLDRLTVVLDGGNKKEGASYNQDQSKKTIATGGLTGQGLFKGPQTRLGFVPEQQTDFIFTAAGEEFGFAGTSLILTLFAIVMWRTWRIANLSADFYGTLICSGVLAVFVFMIFENIGMTMGIMPITGIPLPFMSYGGSSLITCVACIALVANVHANRFS</sequence>
<dbReference type="Pfam" id="PF01098">
    <property type="entry name" value="FTSW_RODA_SPOVE"/>
    <property type="match status" value="1"/>
</dbReference>
<dbReference type="GO" id="GO:0015648">
    <property type="term" value="F:lipid-linked peptidoglycan transporter activity"/>
    <property type="evidence" value="ECO:0007669"/>
    <property type="project" value="TreeGrafter"/>
</dbReference>
<feature type="transmembrane region" description="Helical" evidence="6">
    <location>
        <begin position="182"/>
        <end position="199"/>
    </location>
</feature>
<dbReference type="InterPro" id="IPR001182">
    <property type="entry name" value="FtsW/RodA"/>
</dbReference>
<dbReference type="GO" id="GO:0032153">
    <property type="term" value="C:cell division site"/>
    <property type="evidence" value="ECO:0007669"/>
    <property type="project" value="TreeGrafter"/>
</dbReference>
<feature type="transmembrane region" description="Helical" evidence="6">
    <location>
        <begin position="362"/>
        <end position="382"/>
    </location>
</feature>
<evidence type="ECO:0000313" key="8">
    <source>
        <dbReference type="EMBL" id="CAB4903065.1"/>
    </source>
</evidence>
<feature type="transmembrane region" description="Helical" evidence="6">
    <location>
        <begin position="295"/>
        <end position="312"/>
    </location>
</feature>
<feature type="transmembrane region" description="Helical" evidence="6">
    <location>
        <begin position="324"/>
        <end position="342"/>
    </location>
</feature>
<keyword evidence="5 6" id="KW-0472">Membrane</keyword>
<dbReference type="PANTHER" id="PTHR30474:SF14">
    <property type="entry name" value="CELL CYCLE PROTEIN"/>
    <property type="match status" value="1"/>
</dbReference>
<reference evidence="7" key="1">
    <citation type="submission" date="2020-05" db="EMBL/GenBank/DDBJ databases">
        <authorList>
            <person name="Chiriac C."/>
            <person name="Salcher M."/>
            <person name="Ghai R."/>
            <person name="Kavagutti S V."/>
        </authorList>
    </citation>
    <scope>NUCLEOTIDE SEQUENCE</scope>
</reference>
<evidence type="ECO:0000313" key="9">
    <source>
        <dbReference type="EMBL" id="CAB4970435.1"/>
    </source>
</evidence>
<evidence type="ECO:0000256" key="2">
    <source>
        <dbReference type="ARBA" id="ARBA00022692"/>
    </source>
</evidence>
<keyword evidence="2 6" id="KW-0812">Transmembrane</keyword>
<dbReference type="PROSITE" id="PS00428">
    <property type="entry name" value="FTSW_RODA_SPOVE"/>
    <property type="match status" value="1"/>
</dbReference>
<keyword evidence="4 6" id="KW-1133">Transmembrane helix</keyword>
<accession>A0A6J6SAD6</accession>
<dbReference type="EMBL" id="CAFBPQ010000011">
    <property type="protein sequence ID" value="CAB5019185.1"/>
    <property type="molecule type" value="Genomic_DNA"/>
</dbReference>
<dbReference type="GO" id="GO:0005886">
    <property type="term" value="C:plasma membrane"/>
    <property type="evidence" value="ECO:0007669"/>
    <property type="project" value="TreeGrafter"/>
</dbReference>
<feature type="transmembrane region" description="Helical" evidence="6">
    <location>
        <begin position="33"/>
        <end position="52"/>
    </location>
</feature>
<dbReference type="AlphaFoldDB" id="A0A6J6SAD6"/>
<organism evidence="7">
    <name type="scientific">freshwater metagenome</name>
    <dbReference type="NCBI Taxonomy" id="449393"/>
    <lineage>
        <taxon>unclassified sequences</taxon>
        <taxon>metagenomes</taxon>
        <taxon>ecological metagenomes</taxon>
    </lineage>
</organism>
<gene>
    <name evidence="7" type="ORF">UFOPK2683_01325</name>
    <name evidence="8" type="ORF">UFOPK3605_00597</name>
    <name evidence="9" type="ORF">UFOPK3897_00375</name>
    <name evidence="10" type="ORF">UFOPK4121_00543</name>
</gene>
<feature type="transmembrane region" description="Helical" evidence="6">
    <location>
        <begin position="159"/>
        <end position="176"/>
    </location>
</feature>
<evidence type="ECO:0000256" key="4">
    <source>
        <dbReference type="ARBA" id="ARBA00022989"/>
    </source>
</evidence>
<feature type="transmembrane region" description="Helical" evidence="6">
    <location>
        <begin position="206"/>
        <end position="226"/>
    </location>
</feature>
<feature type="transmembrane region" description="Helical" evidence="6">
    <location>
        <begin position="64"/>
        <end position="84"/>
    </location>
</feature>
<dbReference type="NCBIfam" id="TIGR02210">
    <property type="entry name" value="rodA_shape"/>
    <property type="match status" value="1"/>
</dbReference>
<evidence type="ECO:0000256" key="3">
    <source>
        <dbReference type="ARBA" id="ARBA00022960"/>
    </source>
</evidence>
<evidence type="ECO:0000256" key="6">
    <source>
        <dbReference type="SAM" id="Phobius"/>
    </source>
</evidence>
<dbReference type="InterPro" id="IPR018365">
    <property type="entry name" value="Cell_cycle_FtsW-rel_CS"/>
</dbReference>
<dbReference type="EMBL" id="CAFBMM010000020">
    <property type="protein sequence ID" value="CAB4903065.1"/>
    <property type="molecule type" value="Genomic_DNA"/>
</dbReference>
<feature type="transmembrane region" description="Helical" evidence="6">
    <location>
        <begin position="135"/>
        <end position="152"/>
    </location>
</feature>
<dbReference type="GO" id="GO:0051301">
    <property type="term" value="P:cell division"/>
    <property type="evidence" value="ECO:0007669"/>
    <property type="project" value="InterPro"/>
</dbReference>
<dbReference type="InterPro" id="IPR011923">
    <property type="entry name" value="RodA/MrdB"/>
</dbReference>
<name>A0A6J6SAD6_9ZZZZ</name>
<dbReference type="GO" id="GO:0008360">
    <property type="term" value="P:regulation of cell shape"/>
    <property type="evidence" value="ECO:0007669"/>
    <property type="project" value="UniProtKB-KW"/>
</dbReference>
<comment type="subcellular location">
    <subcellularLocation>
        <location evidence="1">Membrane</location>
        <topology evidence="1">Multi-pass membrane protein</topology>
    </subcellularLocation>
</comment>
<proteinExistence type="predicted"/>
<evidence type="ECO:0000256" key="5">
    <source>
        <dbReference type="ARBA" id="ARBA00023136"/>
    </source>
</evidence>
<protein>
    <submittedName>
        <fullName evidence="7">Unannotated protein</fullName>
    </submittedName>
</protein>